<feature type="transmembrane region" description="Helical" evidence="1">
    <location>
        <begin position="150"/>
        <end position="173"/>
    </location>
</feature>
<dbReference type="Pfam" id="PF17149">
    <property type="entry name" value="CHASE5"/>
    <property type="match status" value="1"/>
</dbReference>
<organism evidence="3 4">
    <name type="scientific">Zooshikella ganghwensis</name>
    <dbReference type="NCBI Taxonomy" id="202772"/>
    <lineage>
        <taxon>Bacteria</taxon>
        <taxon>Pseudomonadati</taxon>
        <taxon>Pseudomonadota</taxon>
        <taxon>Gammaproteobacteria</taxon>
        <taxon>Oceanospirillales</taxon>
        <taxon>Zooshikellaceae</taxon>
        <taxon>Zooshikella</taxon>
    </lineage>
</organism>
<keyword evidence="1" id="KW-1133">Transmembrane helix</keyword>
<evidence type="ECO:0000313" key="3">
    <source>
        <dbReference type="EMBL" id="RDH43981.1"/>
    </source>
</evidence>
<evidence type="ECO:0000313" key="4">
    <source>
        <dbReference type="Proteomes" id="UP000257039"/>
    </source>
</evidence>
<dbReference type="Proteomes" id="UP000257039">
    <property type="component" value="Unassembled WGS sequence"/>
</dbReference>
<feature type="transmembrane region" description="Helical" evidence="1">
    <location>
        <begin position="14"/>
        <end position="34"/>
    </location>
</feature>
<accession>A0A4V1INJ8</accession>
<feature type="domain" description="Periplasmic sensor" evidence="2">
    <location>
        <begin position="37"/>
        <end position="146"/>
    </location>
</feature>
<dbReference type="AlphaFoldDB" id="A0A4V1INJ8"/>
<dbReference type="RefSeq" id="WP_094787204.1">
    <property type="nucleotide sequence ID" value="NZ_NDXW01000001.1"/>
</dbReference>
<dbReference type="EMBL" id="NDXW01000001">
    <property type="protein sequence ID" value="RDH43981.1"/>
    <property type="molecule type" value="Genomic_DNA"/>
</dbReference>
<comment type="caution">
    <text evidence="3">The sequence shown here is derived from an EMBL/GenBank/DDBJ whole genome shotgun (WGS) entry which is preliminary data.</text>
</comment>
<keyword evidence="4" id="KW-1185">Reference proteome</keyword>
<gene>
    <name evidence="3" type="ORF">B9G39_11285</name>
</gene>
<evidence type="ECO:0000259" key="2">
    <source>
        <dbReference type="Pfam" id="PF17149"/>
    </source>
</evidence>
<keyword evidence="1" id="KW-0472">Membrane</keyword>
<sequence length="325" mass="37330">MGKFKFYSPIGRKLLVVVISVSTMIAVGTTAIQLSYDYFEDIQRVNKIFLQIEKSSLPNLNRSLWSFDEKQIDTQLQSLLQIPEVVLVELIQQSGDTTQVIGQRPESSRFLTEQTFPLTITPWNSEQVELGKLTVVADLSETYRRLWEKLIVIFLSNCTKTAIVAFVLLIVFWQLVTKHIITIARYINEQENATLIEPLTLSRNPTKAYDELDCLVDAVNNLYQLTSEKKSKSTTQNDFPLTTQLQSLDIPFNKALINNIDSDLTSNEKNVISATESVENSFKTIEQQLENLNYYKIHLSSHFQHSKKEIDRLLNRIAHLKKNLE</sequence>
<dbReference type="InterPro" id="IPR033414">
    <property type="entry name" value="Sensor_dom"/>
</dbReference>
<keyword evidence="1" id="KW-0812">Transmembrane</keyword>
<reference evidence="3 4" key="1">
    <citation type="submission" date="2017-04" db="EMBL/GenBank/DDBJ databases">
        <title>Draft genome sequence of Zooshikella ganghwensis VG4 isolated from Red Sea sediments.</title>
        <authorList>
            <person name="Rehman Z."/>
            <person name="Alam I."/>
            <person name="Kamau A."/>
            <person name="Bajic V."/>
            <person name="Leiknes T."/>
        </authorList>
    </citation>
    <scope>NUCLEOTIDE SEQUENCE [LARGE SCALE GENOMIC DNA]</scope>
    <source>
        <strain evidence="3 4">VG4</strain>
    </source>
</reference>
<evidence type="ECO:0000256" key="1">
    <source>
        <dbReference type="SAM" id="Phobius"/>
    </source>
</evidence>
<proteinExistence type="predicted"/>
<name>A0A4V1INJ8_9GAMM</name>
<protein>
    <recommendedName>
        <fullName evidence="2">Periplasmic sensor domain-containing protein</fullName>
    </recommendedName>
</protein>